<evidence type="ECO:0000256" key="6">
    <source>
        <dbReference type="ARBA" id="ARBA00022825"/>
    </source>
</evidence>
<dbReference type="PROSITE" id="PS00134">
    <property type="entry name" value="TRYPSIN_HIS"/>
    <property type="match status" value="1"/>
</dbReference>
<dbReference type="FunFam" id="2.40.10.10:FF:000120">
    <property type="entry name" value="Putative serine protease"/>
    <property type="match status" value="1"/>
</dbReference>
<keyword evidence="7" id="KW-1015">Disulfide bond</keyword>
<dbReference type="AlphaFoldDB" id="A0AAJ6YH27"/>
<dbReference type="GO" id="GO:0004252">
    <property type="term" value="F:serine-type endopeptidase activity"/>
    <property type="evidence" value="ECO:0007669"/>
    <property type="project" value="InterPro"/>
</dbReference>
<evidence type="ECO:0000256" key="1">
    <source>
        <dbReference type="ARBA" id="ARBA00022659"/>
    </source>
</evidence>
<accession>A0AAJ6YH27</accession>
<dbReference type="PROSITE" id="PS00135">
    <property type="entry name" value="TRYPSIN_SER"/>
    <property type="match status" value="1"/>
</dbReference>
<keyword evidence="1" id="KW-0768">Sushi</keyword>
<keyword evidence="5" id="KW-0353">Hemolymph clotting</keyword>
<dbReference type="InterPro" id="IPR001254">
    <property type="entry name" value="Trypsin_dom"/>
</dbReference>
<dbReference type="Pfam" id="PF00089">
    <property type="entry name" value="Trypsin"/>
    <property type="match status" value="1"/>
</dbReference>
<keyword evidence="3 11" id="KW-0732">Signal</keyword>
<dbReference type="SUPFAM" id="SSF50494">
    <property type="entry name" value="Trypsin-like serine proteases"/>
    <property type="match status" value="1"/>
</dbReference>
<dbReference type="EC" id="3.4.21.84" evidence="9"/>
<dbReference type="RefSeq" id="XP_011497937.1">
    <property type="nucleotide sequence ID" value="XM_011499635.1"/>
</dbReference>
<evidence type="ECO:0000313" key="14">
    <source>
        <dbReference type="RefSeq" id="XP_011497937.1"/>
    </source>
</evidence>
<evidence type="ECO:0000256" key="2">
    <source>
        <dbReference type="ARBA" id="ARBA00022670"/>
    </source>
</evidence>
<dbReference type="SMART" id="SM00020">
    <property type="entry name" value="Tryp_SPc"/>
    <property type="match status" value="1"/>
</dbReference>
<keyword evidence="13" id="KW-1185">Reference proteome</keyword>
<feature type="signal peptide" evidence="11">
    <location>
        <begin position="1"/>
        <end position="20"/>
    </location>
</feature>
<dbReference type="InterPro" id="IPR001314">
    <property type="entry name" value="Peptidase_S1A"/>
</dbReference>
<dbReference type="PANTHER" id="PTHR24252:SF7">
    <property type="entry name" value="HYALIN"/>
    <property type="match status" value="1"/>
</dbReference>
<feature type="domain" description="Peptidase S1" evidence="12">
    <location>
        <begin position="42"/>
        <end position="272"/>
    </location>
</feature>
<evidence type="ECO:0000256" key="7">
    <source>
        <dbReference type="ARBA" id="ARBA00023157"/>
    </source>
</evidence>
<dbReference type="InterPro" id="IPR043504">
    <property type="entry name" value="Peptidase_S1_PA_chymotrypsin"/>
</dbReference>
<reference evidence="14" key="1">
    <citation type="submission" date="2025-08" db="UniProtKB">
        <authorList>
            <consortium name="RefSeq"/>
        </authorList>
    </citation>
    <scope>IDENTIFICATION</scope>
</reference>
<keyword evidence="2 10" id="KW-0645">Protease</keyword>
<sequence length="280" mass="30923">MILQALTTIGVLLIIDVTNGNYPRVNSNCDCGHANEGIANRIVGGIISVPHVFPWIVAILDHGALHCGGALINDRYVLTAGHCIFKIKKKHLSLVLGLHDIRKIKSGLTIKPAEMILHEDFHSDVLHDFNDIALIKLSHSVEFTDNIKPVCLPTPGSNYEGHQVKVSGWGRIKSNGGASRYLRQANLRILPYDLCKQTKIGPHLDEKMLCAYATDTDACQGDSGGPLIFQRDDEKYETIGIVSWGLGCAQRGFPGVYVKLTDYLNWIYTHTSDAIYCMDK</sequence>
<dbReference type="GO" id="GO:0006508">
    <property type="term" value="P:proteolysis"/>
    <property type="evidence" value="ECO:0007669"/>
    <property type="project" value="UniProtKB-KW"/>
</dbReference>
<evidence type="ECO:0000256" key="3">
    <source>
        <dbReference type="ARBA" id="ARBA00022729"/>
    </source>
</evidence>
<dbReference type="InterPro" id="IPR009003">
    <property type="entry name" value="Peptidase_S1_PA"/>
</dbReference>
<dbReference type="PROSITE" id="PS50240">
    <property type="entry name" value="TRYPSIN_DOM"/>
    <property type="match status" value="1"/>
</dbReference>
<dbReference type="Proteomes" id="UP000695007">
    <property type="component" value="Unplaced"/>
</dbReference>
<evidence type="ECO:0000259" key="12">
    <source>
        <dbReference type="PROSITE" id="PS50240"/>
    </source>
</evidence>
<dbReference type="GeneID" id="105362244"/>
<evidence type="ECO:0000256" key="10">
    <source>
        <dbReference type="RuleBase" id="RU363034"/>
    </source>
</evidence>
<protein>
    <recommendedName>
        <fullName evidence="9">limulus clotting factor C</fullName>
        <ecNumber evidence="9">3.4.21.84</ecNumber>
    </recommendedName>
</protein>
<proteinExistence type="predicted"/>
<dbReference type="PANTHER" id="PTHR24252">
    <property type="entry name" value="ACROSIN-RELATED"/>
    <property type="match status" value="1"/>
</dbReference>
<dbReference type="InterPro" id="IPR018114">
    <property type="entry name" value="TRYPSIN_HIS"/>
</dbReference>
<keyword evidence="4 10" id="KW-0378">Hydrolase</keyword>
<dbReference type="GO" id="GO:0042381">
    <property type="term" value="P:hemolymph coagulation"/>
    <property type="evidence" value="ECO:0007669"/>
    <property type="project" value="UniProtKB-KW"/>
</dbReference>
<evidence type="ECO:0000256" key="5">
    <source>
        <dbReference type="ARBA" id="ARBA00022820"/>
    </source>
</evidence>
<dbReference type="Gene3D" id="2.40.10.10">
    <property type="entry name" value="Trypsin-like serine proteases"/>
    <property type="match status" value="1"/>
</dbReference>
<comment type="catalytic activity">
    <reaction evidence="8">
        <text>Selective cleavage of 103-Arg-|-Ser-104 and 124-Ile-|-Ile-125 bonds in Limulus clotting factor B to form activated factor B. Cleavage of -Pro-Arg-|-Xaa- bonds in synthetic substrates.</text>
        <dbReference type="EC" id="3.4.21.84"/>
    </reaction>
</comment>
<feature type="chain" id="PRO_5042536756" description="limulus clotting factor C" evidence="11">
    <location>
        <begin position="21"/>
        <end position="280"/>
    </location>
</feature>
<organism evidence="13 14">
    <name type="scientific">Ceratosolen solmsi marchali</name>
    <dbReference type="NCBI Taxonomy" id="326594"/>
    <lineage>
        <taxon>Eukaryota</taxon>
        <taxon>Metazoa</taxon>
        <taxon>Ecdysozoa</taxon>
        <taxon>Arthropoda</taxon>
        <taxon>Hexapoda</taxon>
        <taxon>Insecta</taxon>
        <taxon>Pterygota</taxon>
        <taxon>Neoptera</taxon>
        <taxon>Endopterygota</taxon>
        <taxon>Hymenoptera</taxon>
        <taxon>Apocrita</taxon>
        <taxon>Proctotrupomorpha</taxon>
        <taxon>Chalcidoidea</taxon>
        <taxon>Agaonidae</taxon>
        <taxon>Agaoninae</taxon>
        <taxon>Ceratosolen</taxon>
    </lineage>
</organism>
<evidence type="ECO:0000256" key="8">
    <source>
        <dbReference type="ARBA" id="ARBA00052079"/>
    </source>
</evidence>
<evidence type="ECO:0000256" key="4">
    <source>
        <dbReference type="ARBA" id="ARBA00022801"/>
    </source>
</evidence>
<dbReference type="CDD" id="cd00190">
    <property type="entry name" value="Tryp_SPc"/>
    <property type="match status" value="1"/>
</dbReference>
<dbReference type="KEGG" id="csol:105362244"/>
<keyword evidence="6 10" id="KW-0720">Serine protease</keyword>
<gene>
    <name evidence="14" type="primary">LOC105362244</name>
</gene>
<evidence type="ECO:0000256" key="11">
    <source>
        <dbReference type="SAM" id="SignalP"/>
    </source>
</evidence>
<dbReference type="InterPro" id="IPR033116">
    <property type="entry name" value="TRYPSIN_SER"/>
</dbReference>
<dbReference type="PRINTS" id="PR00722">
    <property type="entry name" value="CHYMOTRYPSIN"/>
</dbReference>
<evidence type="ECO:0000256" key="9">
    <source>
        <dbReference type="ARBA" id="ARBA00066707"/>
    </source>
</evidence>
<name>A0AAJ6YH27_9HYME</name>
<evidence type="ECO:0000313" key="13">
    <source>
        <dbReference type="Proteomes" id="UP000695007"/>
    </source>
</evidence>